<organism evidence="6">
    <name type="scientific">marine metagenome</name>
    <dbReference type="NCBI Taxonomy" id="408172"/>
    <lineage>
        <taxon>unclassified sequences</taxon>
        <taxon>metagenomes</taxon>
        <taxon>ecological metagenomes</taxon>
    </lineage>
</organism>
<evidence type="ECO:0000256" key="3">
    <source>
        <dbReference type="ARBA" id="ARBA00023315"/>
    </source>
</evidence>
<dbReference type="Pfam" id="PF00698">
    <property type="entry name" value="Acyl_transf_1"/>
    <property type="match status" value="1"/>
</dbReference>
<evidence type="ECO:0000256" key="2">
    <source>
        <dbReference type="ARBA" id="ARBA00022679"/>
    </source>
</evidence>
<dbReference type="InterPro" id="IPR016035">
    <property type="entry name" value="Acyl_Trfase/lysoPLipase"/>
</dbReference>
<dbReference type="GO" id="GO:0006633">
    <property type="term" value="P:fatty acid biosynthetic process"/>
    <property type="evidence" value="ECO:0007669"/>
    <property type="project" value="TreeGrafter"/>
</dbReference>
<evidence type="ECO:0000256" key="1">
    <source>
        <dbReference type="ARBA" id="ARBA00013258"/>
    </source>
</evidence>
<dbReference type="PANTHER" id="PTHR42681">
    <property type="entry name" value="MALONYL-COA-ACYL CARRIER PROTEIN TRANSACYLASE, MITOCHONDRIAL"/>
    <property type="match status" value="1"/>
</dbReference>
<gene>
    <name evidence="6" type="ORF">METZ01_LOCUS465518</name>
</gene>
<name>A0A383AYD4_9ZZZZ</name>
<sequence length="174" mass="18972">MFSVVFPGQGSQSVGMAANLYNRYSYVKELFEIADETLGFSLSKLILEGPKEQLDQTENTQPAIFLASISIFEMTRRESDIDLTKAKYFAGHSLGEYSALAASGSIKFEQAIKLLKARGKAMQLAVPKGEGGMLAVLGTDVKIISDLLIENQKKYQCFIANDNSTGQIVLSGMN</sequence>
<evidence type="ECO:0000256" key="4">
    <source>
        <dbReference type="ARBA" id="ARBA00048462"/>
    </source>
</evidence>
<feature type="domain" description="Malonyl-CoA:ACP transacylase (MAT)" evidence="5">
    <location>
        <begin position="5"/>
        <end position="174"/>
    </location>
</feature>
<dbReference type="Gene3D" id="3.30.70.250">
    <property type="entry name" value="Malonyl-CoA ACP transacylase, ACP-binding"/>
    <property type="match status" value="1"/>
</dbReference>
<comment type="catalytic activity">
    <reaction evidence="4">
        <text>holo-[ACP] + malonyl-CoA = malonyl-[ACP] + CoA</text>
        <dbReference type="Rhea" id="RHEA:41792"/>
        <dbReference type="Rhea" id="RHEA-COMP:9623"/>
        <dbReference type="Rhea" id="RHEA-COMP:9685"/>
        <dbReference type="ChEBI" id="CHEBI:57287"/>
        <dbReference type="ChEBI" id="CHEBI:57384"/>
        <dbReference type="ChEBI" id="CHEBI:64479"/>
        <dbReference type="ChEBI" id="CHEBI:78449"/>
        <dbReference type="EC" id="2.3.1.39"/>
    </reaction>
</comment>
<dbReference type="SUPFAM" id="SSF52151">
    <property type="entry name" value="FabD/lysophospholipase-like"/>
    <property type="match status" value="1"/>
</dbReference>
<dbReference type="Gene3D" id="3.40.366.10">
    <property type="entry name" value="Malonyl-Coenzyme A Acyl Carrier Protein, domain 2"/>
    <property type="match status" value="1"/>
</dbReference>
<protein>
    <recommendedName>
        <fullName evidence="1">[acyl-carrier-protein] S-malonyltransferase</fullName>
        <ecNumber evidence="1">2.3.1.39</ecNumber>
    </recommendedName>
</protein>
<dbReference type="SMART" id="SM00827">
    <property type="entry name" value="PKS_AT"/>
    <property type="match status" value="1"/>
</dbReference>
<proteinExistence type="predicted"/>
<dbReference type="SUPFAM" id="SSF55048">
    <property type="entry name" value="Probable ACP-binding domain of malonyl-CoA ACP transacylase"/>
    <property type="match status" value="1"/>
</dbReference>
<evidence type="ECO:0000259" key="5">
    <source>
        <dbReference type="SMART" id="SM00827"/>
    </source>
</evidence>
<dbReference type="EC" id="2.3.1.39" evidence="1"/>
<dbReference type="GO" id="GO:0005739">
    <property type="term" value="C:mitochondrion"/>
    <property type="evidence" value="ECO:0007669"/>
    <property type="project" value="TreeGrafter"/>
</dbReference>
<dbReference type="AlphaFoldDB" id="A0A383AYD4"/>
<reference evidence="6" key="1">
    <citation type="submission" date="2018-05" db="EMBL/GenBank/DDBJ databases">
        <authorList>
            <person name="Lanie J.A."/>
            <person name="Ng W.-L."/>
            <person name="Kazmierczak K.M."/>
            <person name="Andrzejewski T.M."/>
            <person name="Davidsen T.M."/>
            <person name="Wayne K.J."/>
            <person name="Tettelin H."/>
            <person name="Glass J.I."/>
            <person name="Rusch D."/>
            <person name="Podicherti R."/>
            <person name="Tsui H.-C.T."/>
            <person name="Winkler M.E."/>
        </authorList>
    </citation>
    <scope>NUCLEOTIDE SEQUENCE</scope>
</reference>
<dbReference type="InterPro" id="IPR014043">
    <property type="entry name" value="Acyl_transferase_dom"/>
</dbReference>
<accession>A0A383AYD4</accession>
<dbReference type="InterPro" id="IPR050858">
    <property type="entry name" value="Mal-CoA-ACP_Trans/PKS_FabD"/>
</dbReference>
<dbReference type="InterPro" id="IPR001227">
    <property type="entry name" value="Ac_transferase_dom_sf"/>
</dbReference>
<dbReference type="PANTHER" id="PTHR42681:SF1">
    <property type="entry name" value="MALONYL-COA-ACYL CARRIER PROTEIN TRANSACYLASE, MITOCHONDRIAL"/>
    <property type="match status" value="1"/>
</dbReference>
<dbReference type="GO" id="GO:0004314">
    <property type="term" value="F:[acyl-carrier-protein] S-malonyltransferase activity"/>
    <property type="evidence" value="ECO:0007669"/>
    <property type="project" value="UniProtKB-EC"/>
</dbReference>
<feature type="non-terminal residue" evidence="6">
    <location>
        <position position="174"/>
    </location>
</feature>
<dbReference type="EMBL" id="UINC01195890">
    <property type="protein sequence ID" value="SVE12664.1"/>
    <property type="molecule type" value="Genomic_DNA"/>
</dbReference>
<dbReference type="InterPro" id="IPR016036">
    <property type="entry name" value="Malonyl_transacylase_ACP-bd"/>
</dbReference>
<keyword evidence="3" id="KW-0012">Acyltransferase</keyword>
<keyword evidence="2" id="KW-0808">Transferase</keyword>
<evidence type="ECO:0000313" key="6">
    <source>
        <dbReference type="EMBL" id="SVE12664.1"/>
    </source>
</evidence>